<name>D1ANG1_SEBTE</name>
<dbReference type="RefSeq" id="WP_012862347.1">
    <property type="nucleotide sequence ID" value="NC_013517.1"/>
</dbReference>
<evidence type="ECO:0000313" key="1">
    <source>
        <dbReference type="EMBL" id="ACZ09765.1"/>
    </source>
</evidence>
<dbReference type="AlphaFoldDB" id="D1ANG1"/>
<reference evidence="1 2" key="2">
    <citation type="journal article" date="2010" name="Stand. Genomic Sci.">
        <title>Complete genome sequence of Sebaldella termitidis type strain (NCTC 11300).</title>
        <authorList>
            <person name="Harmon-Smith M."/>
            <person name="Celia L."/>
            <person name="Chertkov O."/>
            <person name="Lapidus A."/>
            <person name="Copeland A."/>
            <person name="Glavina Del Rio T."/>
            <person name="Nolan M."/>
            <person name="Lucas S."/>
            <person name="Tice H."/>
            <person name="Cheng J.F."/>
            <person name="Han C."/>
            <person name="Detter J.C."/>
            <person name="Bruce D."/>
            <person name="Goodwin L."/>
            <person name="Pitluck S."/>
            <person name="Pati A."/>
            <person name="Liolios K."/>
            <person name="Ivanova N."/>
            <person name="Mavromatis K."/>
            <person name="Mikhailova N."/>
            <person name="Chen A."/>
            <person name="Palaniappan K."/>
            <person name="Land M."/>
            <person name="Hauser L."/>
            <person name="Chang Y.J."/>
            <person name="Jeffries C.D."/>
            <person name="Brettin T."/>
            <person name="Goker M."/>
            <person name="Beck B."/>
            <person name="Bristow J."/>
            <person name="Eisen J.A."/>
            <person name="Markowitz V."/>
            <person name="Hugenholtz P."/>
            <person name="Kyrpides N.C."/>
            <person name="Klenk H.P."/>
            <person name="Chen F."/>
        </authorList>
    </citation>
    <scope>NUCLEOTIDE SEQUENCE [LARGE SCALE GENOMIC DNA]</scope>
    <source>
        <strain evidence="2">ATCC 33386 / NCTC 11300</strain>
    </source>
</reference>
<sequence>MEKRNLKANNFDKDNEIKKIQEDYLQEIKNDSGIIDSLIQPTEEPVNLELLAKEKNLQEALRLKNETKIKQGDRINYFMIDLDERLREISFKFPATKLIIELSEYGISSDGRLFLDLTKSVDLLIKNNLFINKFDIDEFYQDQIEGFGGFLIGLLRNPRKFIQDISER</sequence>
<keyword evidence="2" id="KW-1185">Reference proteome</keyword>
<reference evidence="2" key="1">
    <citation type="submission" date="2009-09" db="EMBL/GenBank/DDBJ databases">
        <title>The complete chromosome of Sebaldella termitidis ATCC 33386.</title>
        <authorList>
            <consortium name="US DOE Joint Genome Institute (JGI-PGF)"/>
            <person name="Lucas S."/>
            <person name="Copeland A."/>
            <person name="Lapidus A."/>
            <person name="Glavina del Rio T."/>
            <person name="Dalin E."/>
            <person name="Tice H."/>
            <person name="Bruce D."/>
            <person name="Goodwin L."/>
            <person name="Pitluck S."/>
            <person name="Kyrpides N."/>
            <person name="Mavromatis K."/>
            <person name="Ivanova N."/>
            <person name="Mikhailova N."/>
            <person name="Sims D."/>
            <person name="Meincke L."/>
            <person name="Brettin T."/>
            <person name="Detter J.C."/>
            <person name="Han C."/>
            <person name="Larimer F."/>
            <person name="Land M."/>
            <person name="Hauser L."/>
            <person name="Markowitz V."/>
            <person name="Cheng J.F."/>
            <person name="Hugenholtz P."/>
            <person name="Woyke T."/>
            <person name="Wu D."/>
            <person name="Eisen J.A."/>
        </authorList>
    </citation>
    <scope>NUCLEOTIDE SEQUENCE [LARGE SCALE GENOMIC DNA]</scope>
    <source>
        <strain evidence="2">ATCC 33386 / NCTC 11300</strain>
    </source>
</reference>
<dbReference type="KEGG" id="str:Sterm_2921"/>
<dbReference type="HOGENOM" id="CLU_1609643_0_0_0"/>
<gene>
    <name evidence="1" type="ordered locus">Sterm_2921</name>
</gene>
<accession>D1ANG1</accession>
<organism evidence="1 2">
    <name type="scientific">Sebaldella termitidis (strain ATCC 33386 / NCTC 11300)</name>
    <dbReference type="NCBI Taxonomy" id="526218"/>
    <lineage>
        <taxon>Bacteria</taxon>
        <taxon>Fusobacteriati</taxon>
        <taxon>Fusobacteriota</taxon>
        <taxon>Fusobacteriia</taxon>
        <taxon>Fusobacteriales</taxon>
        <taxon>Leptotrichiaceae</taxon>
        <taxon>Sebaldella</taxon>
    </lineage>
</organism>
<dbReference type="Proteomes" id="UP000000845">
    <property type="component" value="Chromosome"/>
</dbReference>
<protein>
    <submittedName>
        <fullName evidence="1">Uncharacterized protein</fullName>
    </submittedName>
</protein>
<dbReference type="EMBL" id="CP001739">
    <property type="protein sequence ID" value="ACZ09765.1"/>
    <property type="molecule type" value="Genomic_DNA"/>
</dbReference>
<proteinExistence type="predicted"/>
<evidence type="ECO:0000313" key="2">
    <source>
        <dbReference type="Proteomes" id="UP000000845"/>
    </source>
</evidence>
<dbReference type="STRING" id="526218.Sterm_2921"/>